<feature type="transmembrane region" description="Helical" evidence="14">
    <location>
        <begin position="52"/>
        <end position="70"/>
    </location>
</feature>
<dbReference type="GO" id="GO:0006325">
    <property type="term" value="P:chromatin organization"/>
    <property type="evidence" value="ECO:0007669"/>
    <property type="project" value="UniProtKB-KW"/>
</dbReference>
<organism evidence="16 17">
    <name type="scientific">Coturnix japonica</name>
    <name type="common">Japanese quail</name>
    <name type="synonym">Coturnix coturnix japonica</name>
    <dbReference type="NCBI Taxonomy" id="93934"/>
    <lineage>
        <taxon>Eukaryota</taxon>
        <taxon>Metazoa</taxon>
        <taxon>Chordata</taxon>
        <taxon>Craniata</taxon>
        <taxon>Vertebrata</taxon>
        <taxon>Euteleostomi</taxon>
        <taxon>Archelosauria</taxon>
        <taxon>Archosauria</taxon>
        <taxon>Dinosauria</taxon>
        <taxon>Saurischia</taxon>
        <taxon>Theropoda</taxon>
        <taxon>Coelurosauria</taxon>
        <taxon>Aves</taxon>
        <taxon>Neognathae</taxon>
        <taxon>Galloanserae</taxon>
        <taxon>Galliformes</taxon>
        <taxon>Phasianidae</taxon>
        <taxon>Perdicinae</taxon>
        <taxon>Coturnix</taxon>
    </lineage>
</organism>
<reference evidence="16" key="2">
    <citation type="submission" date="2025-08" db="UniProtKB">
        <authorList>
            <consortium name="Ensembl"/>
        </authorList>
    </citation>
    <scope>IDENTIFICATION</scope>
</reference>
<reference evidence="16" key="1">
    <citation type="submission" date="2015-11" db="EMBL/GenBank/DDBJ databases">
        <authorList>
            <consortium name="International Coturnix japonica Genome Analysis Consortium"/>
            <person name="Warren W."/>
            <person name="Burt D.W."/>
            <person name="Antin P.B."/>
            <person name="Lanford R."/>
            <person name="Gros J."/>
            <person name="Wilson R.K."/>
        </authorList>
    </citation>
    <scope>NUCLEOTIDE SEQUENCE [LARGE SCALE GENOMIC DNA]</scope>
</reference>
<comment type="function">
    <text evidence="11">Modulates chromatin structure and DNA damage response by regulating key determinants of chromatin compaction and DNA damage response. Binds H3K4me3-containing chromatin and promotes DNA condensation by recruiting corepressors such as TRIM28 and H3K9 methyltransferase SETDB1. Required for normal chromosome condensation during the early stages of mitosis. Required for normal chromosome separation during mitosis. Increases both chromatin-associated levels and activity of H3K9 methyltransferases, such as SETDB1, thus enhancing H3K9 trimethylation. Essential for testicular stem-cell differentiation and sustained spermatogenesis.</text>
</comment>
<feature type="compositionally biased region" description="Low complexity" evidence="13">
    <location>
        <begin position="174"/>
        <end position="185"/>
    </location>
</feature>
<dbReference type="Ensembl" id="ENSCJPT00005023472.1">
    <property type="protein sequence ID" value="ENSCJPP00005016754.1"/>
    <property type="gene ID" value="ENSCJPG00005013745.1"/>
</dbReference>
<evidence type="ECO:0000256" key="11">
    <source>
        <dbReference type="ARBA" id="ARBA00055120"/>
    </source>
</evidence>
<comment type="subcellular location">
    <subcellularLocation>
        <location evidence="1">Nucleus</location>
        <location evidence="1">Nucleoplasm</location>
    </subcellularLocation>
</comment>
<dbReference type="GO" id="GO:0051301">
    <property type="term" value="P:cell division"/>
    <property type="evidence" value="ECO:0007669"/>
    <property type="project" value="UniProtKB-KW"/>
</dbReference>
<evidence type="ECO:0000313" key="17">
    <source>
        <dbReference type="Proteomes" id="UP000694412"/>
    </source>
</evidence>
<protein>
    <recommendedName>
        <fullName evidence="12">PHD finger protein 13</fullName>
    </recommendedName>
</protein>
<dbReference type="Pfam" id="PF13831">
    <property type="entry name" value="PHD_2"/>
    <property type="match status" value="1"/>
</dbReference>
<keyword evidence="7" id="KW-0156">Chromatin regulator</keyword>
<keyword evidence="10" id="KW-0131">Cell cycle</keyword>
<dbReference type="InterPro" id="IPR019787">
    <property type="entry name" value="Znf_PHD-finger"/>
</dbReference>
<evidence type="ECO:0000256" key="9">
    <source>
        <dbReference type="ARBA" id="ARBA00023242"/>
    </source>
</evidence>
<evidence type="ECO:0000313" key="16">
    <source>
        <dbReference type="Ensembl" id="ENSCJPP00005016754.1"/>
    </source>
</evidence>
<dbReference type="CDD" id="cd15632">
    <property type="entry name" value="PHD_PHF13"/>
    <property type="match status" value="1"/>
</dbReference>
<evidence type="ECO:0000259" key="15">
    <source>
        <dbReference type="SMART" id="SM00249"/>
    </source>
</evidence>
<evidence type="ECO:0000256" key="1">
    <source>
        <dbReference type="ARBA" id="ARBA00004642"/>
    </source>
</evidence>
<dbReference type="Proteomes" id="UP000694412">
    <property type="component" value="Chromosome 9"/>
</dbReference>
<keyword evidence="14" id="KW-1133">Transmembrane helix</keyword>
<evidence type="ECO:0000256" key="5">
    <source>
        <dbReference type="ARBA" id="ARBA00022776"/>
    </source>
</evidence>
<feature type="compositionally biased region" description="Gly residues" evidence="13">
    <location>
        <begin position="228"/>
        <end position="238"/>
    </location>
</feature>
<evidence type="ECO:0000256" key="8">
    <source>
        <dbReference type="ARBA" id="ARBA00023067"/>
    </source>
</evidence>
<evidence type="ECO:0000256" key="6">
    <source>
        <dbReference type="ARBA" id="ARBA00022833"/>
    </source>
</evidence>
<keyword evidence="6" id="KW-0862">Zinc</keyword>
<dbReference type="GO" id="GO:0007076">
    <property type="term" value="P:mitotic chromosome condensation"/>
    <property type="evidence" value="ECO:0007669"/>
    <property type="project" value="TreeGrafter"/>
</dbReference>
<dbReference type="FunFam" id="3.30.40.10:FF:000039">
    <property type="entry name" value="PHD finger protein 13"/>
    <property type="match status" value="1"/>
</dbReference>
<keyword evidence="8" id="KW-0226">DNA condensation</keyword>
<dbReference type="AlphaFoldDB" id="A0A8C2TSI4"/>
<keyword evidence="4" id="KW-0863">Zinc-finger</keyword>
<keyword evidence="17" id="KW-1185">Reference proteome</keyword>
<feature type="domain" description="Zinc finger PHD-type" evidence="15">
    <location>
        <begin position="271"/>
        <end position="315"/>
    </location>
</feature>
<dbReference type="SMART" id="SM00249">
    <property type="entry name" value="PHD"/>
    <property type="match status" value="1"/>
</dbReference>
<dbReference type="GeneTree" id="ENSGT00530000063882"/>
<keyword evidence="2" id="KW-0132">Cell division</keyword>
<evidence type="ECO:0000256" key="2">
    <source>
        <dbReference type="ARBA" id="ARBA00022618"/>
    </source>
</evidence>
<dbReference type="GO" id="GO:0008270">
    <property type="term" value="F:zinc ion binding"/>
    <property type="evidence" value="ECO:0007669"/>
    <property type="project" value="UniProtKB-KW"/>
</dbReference>
<keyword evidence="9" id="KW-0539">Nucleus</keyword>
<accession>A0A8C2TSI4</accession>
<dbReference type="SUPFAM" id="SSF57903">
    <property type="entry name" value="FYVE/PHD zinc finger"/>
    <property type="match status" value="1"/>
</dbReference>
<proteinExistence type="predicted"/>
<evidence type="ECO:0000256" key="14">
    <source>
        <dbReference type="SAM" id="Phobius"/>
    </source>
</evidence>
<name>A0A8C2TSI4_COTJA</name>
<feature type="transmembrane region" description="Helical" evidence="14">
    <location>
        <begin position="20"/>
        <end position="40"/>
    </location>
</feature>
<evidence type="ECO:0000256" key="4">
    <source>
        <dbReference type="ARBA" id="ARBA00022771"/>
    </source>
</evidence>
<dbReference type="GO" id="GO:0005654">
    <property type="term" value="C:nucleoplasm"/>
    <property type="evidence" value="ECO:0007669"/>
    <property type="project" value="UniProtKB-SubCell"/>
</dbReference>
<reference evidence="16" key="3">
    <citation type="submission" date="2025-09" db="UniProtKB">
        <authorList>
            <consortium name="Ensembl"/>
        </authorList>
    </citation>
    <scope>IDENTIFICATION</scope>
</reference>
<keyword evidence="5" id="KW-0498">Mitosis</keyword>
<sequence length="337" mass="34806">MGWGGGSLLGLGVGGGCVGWGGGLSGSSWGGGSVCVCAWIRRGRGGGGLWCVWYLCVYLCVCVCVAGPWGRGPVCVCVGVRRERSRGGALCVSRLWERAGGAVGGLCACVWELGVSWGRPVCVYGGLCEFGGVGEGCVCARGPGGGGGGWEGSVLGEWVRRCRAGMGGCCRAAPGGDRAAPPCARSPRVPVSRSGGERSPAGGAGLGGPGAARERGRHLGSDQVSGTGRAGAGRGVRGGRSRSPLPLPAPCRDGDGAVLPLRHDDAWDLITCFCLKPFAGRPMIECSECATWIHLSCAKIRKSNVPEIFICQRCRDAKQEIRRSNRARTVPRKRFCD</sequence>
<dbReference type="PANTHER" id="PTHR14571">
    <property type="entry name" value="HISTONE-LYSINE N-METHYLTRANSFERASE SET-26-RELATED"/>
    <property type="match status" value="1"/>
</dbReference>
<dbReference type="InterPro" id="IPR011011">
    <property type="entry name" value="Znf_FYVE_PHD"/>
</dbReference>
<evidence type="ECO:0000256" key="3">
    <source>
        <dbReference type="ARBA" id="ARBA00022723"/>
    </source>
</evidence>
<keyword evidence="14" id="KW-0472">Membrane</keyword>
<dbReference type="GO" id="GO:0003682">
    <property type="term" value="F:chromatin binding"/>
    <property type="evidence" value="ECO:0007669"/>
    <property type="project" value="TreeGrafter"/>
</dbReference>
<dbReference type="Gene3D" id="3.30.40.10">
    <property type="entry name" value="Zinc/RING finger domain, C3HC4 (zinc finger)"/>
    <property type="match status" value="1"/>
</dbReference>
<dbReference type="InterPro" id="IPR041947">
    <property type="entry name" value="PHD_PHF13"/>
</dbReference>
<keyword evidence="14" id="KW-0812">Transmembrane</keyword>
<dbReference type="InterPro" id="IPR013083">
    <property type="entry name" value="Znf_RING/FYVE/PHD"/>
</dbReference>
<evidence type="ECO:0000256" key="13">
    <source>
        <dbReference type="SAM" id="MobiDB-lite"/>
    </source>
</evidence>
<dbReference type="InterPro" id="IPR001965">
    <property type="entry name" value="Znf_PHD"/>
</dbReference>
<feature type="region of interest" description="Disordered" evidence="13">
    <location>
        <begin position="174"/>
        <end position="249"/>
    </location>
</feature>
<dbReference type="PANTHER" id="PTHR14571:SF14">
    <property type="entry name" value="ZINC FINGER PHD-TYPE DOMAIN-CONTAINING PROTEIN"/>
    <property type="match status" value="1"/>
</dbReference>
<evidence type="ECO:0000256" key="10">
    <source>
        <dbReference type="ARBA" id="ARBA00023306"/>
    </source>
</evidence>
<keyword evidence="3" id="KW-0479">Metal-binding</keyword>
<evidence type="ECO:0000256" key="12">
    <source>
        <dbReference type="ARBA" id="ARBA00068751"/>
    </source>
</evidence>
<evidence type="ECO:0000256" key="7">
    <source>
        <dbReference type="ARBA" id="ARBA00022853"/>
    </source>
</evidence>